<feature type="domain" description="F-box" evidence="4">
    <location>
        <begin position="138"/>
        <end position="182"/>
    </location>
</feature>
<dbReference type="InterPro" id="IPR001810">
    <property type="entry name" value="F-box_dom"/>
</dbReference>
<keyword evidence="6" id="KW-1185">Reference proteome</keyword>
<dbReference type="PROSITE" id="PS50102">
    <property type="entry name" value="RRM"/>
    <property type="match status" value="1"/>
</dbReference>
<dbReference type="SUPFAM" id="SSF54928">
    <property type="entry name" value="RNA-binding domain, RBD"/>
    <property type="match status" value="1"/>
</dbReference>
<feature type="domain" description="RRM" evidence="3">
    <location>
        <begin position="39"/>
        <end position="114"/>
    </location>
</feature>
<dbReference type="InterPro" id="IPR032675">
    <property type="entry name" value="LRR_dom_sf"/>
</dbReference>
<dbReference type="Pfam" id="PF00646">
    <property type="entry name" value="F-box"/>
    <property type="match status" value="1"/>
</dbReference>
<dbReference type="OrthoDB" id="7787192at2759"/>
<reference evidence="5" key="1">
    <citation type="submission" date="2022-01" db="EMBL/GenBank/DDBJ databases">
        <authorList>
            <person name="King R."/>
        </authorList>
    </citation>
    <scope>NUCLEOTIDE SEQUENCE</scope>
</reference>
<dbReference type="InterPro" id="IPR000504">
    <property type="entry name" value="RRM_dom"/>
</dbReference>
<evidence type="ECO:0000313" key="6">
    <source>
        <dbReference type="Proteomes" id="UP001153620"/>
    </source>
</evidence>
<dbReference type="Gene3D" id="3.30.70.330">
    <property type="match status" value="1"/>
</dbReference>
<evidence type="ECO:0000259" key="4">
    <source>
        <dbReference type="PROSITE" id="PS50181"/>
    </source>
</evidence>
<evidence type="ECO:0000313" key="5">
    <source>
        <dbReference type="EMBL" id="CAG9806596.1"/>
    </source>
</evidence>
<evidence type="ECO:0000256" key="1">
    <source>
        <dbReference type="ARBA" id="ARBA00022884"/>
    </source>
</evidence>
<evidence type="ECO:0008006" key="7">
    <source>
        <dbReference type="Google" id="ProtNLM"/>
    </source>
</evidence>
<dbReference type="PROSITE" id="PS50181">
    <property type="entry name" value="FBOX"/>
    <property type="match status" value="1"/>
</dbReference>
<name>A0A9N9RZZ2_9DIPT</name>
<dbReference type="SUPFAM" id="SSF52047">
    <property type="entry name" value="RNI-like"/>
    <property type="match status" value="1"/>
</dbReference>
<evidence type="ECO:0000256" key="2">
    <source>
        <dbReference type="PROSITE-ProRule" id="PRU00176"/>
    </source>
</evidence>
<proteinExistence type="predicted"/>
<dbReference type="GO" id="GO:0019005">
    <property type="term" value="C:SCF ubiquitin ligase complex"/>
    <property type="evidence" value="ECO:0007669"/>
    <property type="project" value="TreeGrafter"/>
</dbReference>
<dbReference type="AlphaFoldDB" id="A0A9N9RZZ2"/>
<dbReference type="PANTHER" id="PTHR13318">
    <property type="entry name" value="PARTNER OF PAIRED, ISOFORM B-RELATED"/>
    <property type="match status" value="1"/>
</dbReference>
<dbReference type="InterPro" id="IPR012677">
    <property type="entry name" value="Nucleotide-bd_a/b_plait_sf"/>
</dbReference>
<dbReference type="InterPro" id="IPR035979">
    <property type="entry name" value="RBD_domain_sf"/>
</dbReference>
<protein>
    <recommendedName>
        <fullName evidence="7">F-box domain-containing protein</fullName>
    </recommendedName>
</protein>
<dbReference type="EMBL" id="OU895879">
    <property type="protein sequence ID" value="CAG9806596.1"/>
    <property type="molecule type" value="Genomic_DNA"/>
</dbReference>
<dbReference type="SUPFAM" id="SSF81383">
    <property type="entry name" value="F-box domain"/>
    <property type="match status" value="1"/>
</dbReference>
<organism evidence="5 6">
    <name type="scientific">Chironomus riparius</name>
    <dbReference type="NCBI Taxonomy" id="315576"/>
    <lineage>
        <taxon>Eukaryota</taxon>
        <taxon>Metazoa</taxon>
        <taxon>Ecdysozoa</taxon>
        <taxon>Arthropoda</taxon>
        <taxon>Hexapoda</taxon>
        <taxon>Insecta</taxon>
        <taxon>Pterygota</taxon>
        <taxon>Neoptera</taxon>
        <taxon>Endopterygota</taxon>
        <taxon>Diptera</taxon>
        <taxon>Nematocera</taxon>
        <taxon>Chironomoidea</taxon>
        <taxon>Chironomidae</taxon>
        <taxon>Chironominae</taxon>
        <taxon>Chironomus</taxon>
    </lineage>
</organism>
<keyword evidence="1 2" id="KW-0694">RNA-binding</keyword>
<accession>A0A9N9RZZ2</accession>
<dbReference type="SMART" id="SM00256">
    <property type="entry name" value="FBOX"/>
    <property type="match status" value="1"/>
</dbReference>
<dbReference type="Proteomes" id="UP001153620">
    <property type="component" value="Chromosome 3"/>
</dbReference>
<sequence length="609" mass="70932">MFRFHPNYKFIQLHKKLTDAIEKGSNLYCLKTEDGMNIRKIFIKILDPTIKIEEVRYLMAIYGEIVDMRINIGHERVRMKNRGYVTYKRCCDATKALLSRKNFQEYFHINAADTWLQPDYIGYTLMLNVNEKIDNNESEILSILDDDCLLHVMSFLEPNDVFMLKKVCSKFHDLADYYFRTIKTLSLTTVTGFKRMTLLEAKLICEKVGKNVTRLTIDSEKFNNQRILSLIPKYFLNVKHLKLVGFRLDSKEFWCQMKKILLSLETLDLSDNSLIHESFMNCFKKSKIINLKSLNVSNSNVIGDFLENVLFLNKLDISGCRNINGRHLIPYTKGNKNLLSLNIGRCPNIYGRALNEMLINAQQLTSITLNNYYVDEDTSRFVIPNINSMINLKELSIHNLNYPPCDQLLRTINLNNSIEILDISYGNLTLTTIYAISTMKKLRKLIMNFKTAVSDDLIDYLVNMEHLEEIHIAGCSHLSAENVLRLFNIRSLKFIDISCCYGFTNDFIFQAATLIIENLPRERLIIHVGLTEIDHIVIQHAVYENVKKYIYLSWKTAKNTEHDYDIDDENNKTENQQEFMLYNLDDIINVLSNIDDCDPKIVAEIKRNL</sequence>
<dbReference type="CDD" id="cd00590">
    <property type="entry name" value="RRM_SF"/>
    <property type="match status" value="1"/>
</dbReference>
<dbReference type="GO" id="GO:0031146">
    <property type="term" value="P:SCF-dependent proteasomal ubiquitin-dependent protein catabolic process"/>
    <property type="evidence" value="ECO:0007669"/>
    <property type="project" value="TreeGrafter"/>
</dbReference>
<evidence type="ECO:0000259" key="3">
    <source>
        <dbReference type="PROSITE" id="PS50102"/>
    </source>
</evidence>
<dbReference type="Gene3D" id="3.80.10.10">
    <property type="entry name" value="Ribonuclease Inhibitor"/>
    <property type="match status" value="1"/>
</dbReference>
<gene>
    <name evidence="5" type="ORF">CHIRRI_LOCUS9451</name>
</gene>
<dbReference type="GO" id="GO:0003723">
    <property type="term" value="F:RNA binding"/>
    <property type="evidence" value="ECO:0007669"/>
    <property type="project" value="UniProtKB-UniRule"/>
</dbReference>
<dbReference type="InterPro" id="IPR036047">
    <property type="entry name" value="F-box-like_dom_sf"/>
</dbReference>
<reference evidence="5" key="2">
    <citation type="submission" date="2022-10" db="EMBL/GenBank/DDBJ databases">
        <authorList>
            <consortium name="ENA_rothamsted_submissions"/>
            <consortium name="culmorum"/>
            <person name="King R."/>
        </authorList>
    </citation>
    <scope>NUCLEOTIDE SEQUENCE</scope>
</reference>